<dbReference type="OrthoDB" id="8048539at2759"/>
<keyword evidence="3" id="KW-1185">Reference proteome</keyword>
<comment type="caution">
    <text evidence="2">The sequence shown here is derived from an EMBL/GenBank/DDBJ whole genome shotgun (WGS) entry which is preliminary data.</text>
</comment>
<dbReference type="EMBL" id="JABSTR010000005">
    <property type="protein sequence ID" value="KAH9372084.1"/>
    <property type="molecule type" value="Genomic_DNA"/>
</dbReference>
<sequence>MGTNLRKLLSQHKGHGLGGKGRLTGDLVNKLTSHYGWTFKSLEGDVEATHRAVMATYLHVTSRDGVSNHSLCPTDNDSWCRQKAAEAKGQPPPKHRWPAHVCEALLPVYERLSDRKLLERCQRGKTQNNNQSLHSMISALAPKERHASLFTVVAAVGEAVMKFNAGYARSATGILKELSLTPGRQNSERLAEKDKRRMTASARKHAFADNVKQALGKRHRTDKSQQDYVPGGY</sequence>
<reference evidence="2 3" key="1">
    <citation type="journal article" date="2020" name="Cell">
        <title>Large-Scale Comparative Analyses of Tick Genomes Elucidate Their Genetic Diversity and Vector Capacities.</title>
        <authorList>
            <consortium name="Tick Genome and Microbiome Consortium (TIGMIC)"/>
            <person name="Jia N."/>
            <person name="Wang J."/>
            <person name="Shi W."/>
            <person name="Du L."/>
            <person name="Sun Y."/>
            <person name="Zhan W."/>
            <person name="Jiang J.F."/>
            <person name="Wang Q."/>
            <person name="Zhang B."/>
            <person name="Ji P."/>
            <person name="Bell-Sakyi L."/>
            <person name="Cui X.M."/>
            <person name="Yuan T.T."/>
            <person name="Jiang B.G."/>
            <person name="Yang W.F."/>
            <person name="Lam T.T."/>
            <person name="Chang Q.C."/>
            <person name="Ding S.J."/>
            <person name="Wang X.J."/>
            <person name="Zhu J.G."/>
            <person name="Ruan X.D."/>
            <person name="Zhao L."/>
            <person name="Wei J.T."/>
            <person name="Ye R.Z."/>
            <person name="Que T.C."/>
            <person name="Du C.H."/>
            <person name="Zhou Y.H."/>
            <person name="Cheng J.X."/>
            <person name="Dai P.F."/>
            <person name="Guo W.B."/>
            <person name="Han X.H."/>
            <person name="Huang E.J."/>
            <person name="Li L.F."/>
            <person name="Wei W."/>
            <person name="Gao Y.C."/>
            <person name="Liu J.Z."/>
            <person name="Shao H.Z."/>
            <person name="Wang X."/>
            <person name="Wang C.C."/>
            <person name="Yang T.C."/>
            <person name="Huo Q.B."/>
            <person name="Li W."/>
            <person name="Chen H.Y."/>
            <person name="Chen S.E."/>
            <person name="Zhou L.G."/>
            <person name="Ni X.B."/>
            <person name="Tian J.H."/>
            <person name="Sheng Y."/>
            <person name="Liu T."/>
            <person name="Pan Y.S."/>
            <person name="Xia L.Y."/>
            <person name="Li J."/>
            <person name="Zhao F."/>
            <person name="Cao W.C."/>
        </authorList>
    </citation>
    <scope>NUCLEOTIDE SEQUENCE [LARGE SCALE GENOMIC DNA]</scope>
    <source>
        <strain evidence="2">HaeL-2018</strain>
    </source>
</reference>
<evidence type="ECO:0000313" key="3">
    <source>
        <dbReference type="Proteomes" id="UP000821853"/>
    </source>
</evidence>
<evidence type="ECO:0000313" key="2">
    <source>
        <dbReference type="EMBL" id="KAH9372084.1"/>
    </source>
</evidence>
<organism evidence="2 3">
    <name type="scientific">Haemaphysalis longicornis</name>
    <name type="common">Bush tick</name>
    <dbReference type="NCBI Taxonomy" id="44386"/>
    <lineage>
        <taxon>Eukaryota</taxon>
        <taxon>Metazoa</taxon>
        <taxon>Ecdysozoa</taxon>
        <taxon>Arthropoda</taxon>
        <taxon>Chelicerata</taxon>
        <taxon>Arachnida</taxon>
        <taxon>Acari</taxon>
        <taxon>Parasitiformes</taxon>
        <taxon>Ixodida</taxon>
        <taxon>Ixodoidea</taxon>
        <taxon>Ixodidae</taxon>
        <taxon>Haemaphysalinae</taxon>
        <taxon>Haemaphysalis</taxon>
    </lineage>
</organism>
<evidence type="ECO:0000256" key="1">
    <source>
        <dbReference type="SAM" id="MobiDB-lite"/>
    </source>
</evidence>
<feature type="region of interest" description="Disordered" evidence="1">
    <location>
        <begin position="213"/>
        <end position="233"/>
    </location>
</feature>
<dbReference type="VEuPathDB" id="VectorBase:HLOH_059821"/>
<accession>A0A9J6GCH7</accession>
<proteinExistence type="predicted"/>
<name>A0A9J6GCH7_HAELO</name>
<dbReference type="AlphaFoldDB" id="A0A9J6GCH7"/>
<gene>
    <name evidence="2" type="ORF">HPB48_017425</name>
</gene>
<dbReference type="Proteomes" id="UP000821853">
    <property type="component" value="Chromosome 3"/>
</dbReference>
<protein>
    <submittedName>
        <fullName evidence="2">Uncharacterized protein</fullName>
    </submittedName>
</protein>